<keyword evidence="1" id="KW-0732">Signal</keyword>
<evidence type="ECO:0000256" key="1">
    <source>
        <dbReference type="SAM" id="SignalP"/>
    </source>
</evidence>
<protein>
    <submittedName>
        <fullName evidence="2">Uncharacterized protein</fullName>
    </submittedName>
</protein>
<dbReference type="EMBL" id="MW122883">
    <property type="protein sequence ID" value="QOV09110.1"/>
    <property type="molecule type" value="Genomic_DNA"/>
</dbReference>
<organism evidence="2">
    <name type="scientific">uncultured Actinomycetes bacterium</name>
    <dbReference type="NCBI Taxonomy" id="152507"/>
    <lineage>
        <taxon>Bacteria</taxon>
        <taxon>Bacillati</taxon>
        <taxon>Actinomycetota</taxon>
        <taxon>Actinomycetes</taxon>
        <taxon>environmental samples</taxon>
    </lineage>
</organism>
<feature type="signal peptide" evidence="1">
    <location>
        <begin position="1"/>
        <end position="28"/>
    </location>
</feature>
<gene>
    <name evidence="2" type="ORF">HULAa32G3_00030</name>
</gene>
<reference evidence="2" key="1">
    <citation type="submission" date="2020-10" db="EMBL/GenBank/DDBJ databases">
        <title>Diverse heliorhodopsins detected via functional metagenomics in peat lake Actinobacteria, Chloroflexi and Archaea.</title>
        <authorList>
            <person name="Chazan A."/>
            <person name="Rozenberg A."/>
            <person name="Tahan R."/>
            <person name="Mannen K."/>
            <person name="Nagata T."/>
            <person name="Yaish S."/>
            <person name="Larom S."/>
            <person name="Kandori H."/>
            <person name="Inoue K."/>
            <person name="Beja O."/>
            <person name="Pushkarev A."/>
        </authorList>
    </citation>
    <scope>NUCLEOTIDE SEQUENCE</scope>
</reference>
<sequence>MKIKNIAATSFALAIISSGVFGMAPAAAAVTELPPTANGTNNSGIRMFACEERLIVSVPVNFQEENGLPNEGEYWSYQTIMTLGDDSKSAYYSDGIIRTHQELFVYEPKSVGETVEVEFTSYGDNSATSSPFTVSTTVVDSDAFSGGNGSPENPFLISTPAQLDLVRCHTSKHFKLVKDLNLSGIDWMPIGEEADEYSNIWSGNINGNGHTIKNLTINQKMQENVGLFGEIKHSSIYNLTLANPNVSGFVSVGSLFGSSRHGSFSEITVKNASVSGYQRLSLLAGHTDYRSVFSKISLHGELHPTNAAAVDTENDYSNVVSASAVGGAAGYEDGDGAQWDMVNVNVKIDFDLHPDLVEYFDSPEVQDNHNPEMTDVGGLVGESGEGASYSEIKVKSSITVDAGTGVELYSVGGAFGYSHRSFVNNVILNSSISFLGENNIDKIGGFVGEIYHTSIEDSSSVSQLNLEFGESASKVGGFVGRSYDGGNHDIRSKSNVVITGVKDGEEANYFDVRAIGGYVGEQYESNVTKIISDAKVVVREGNGTNNSLNANIDLINTDVYRIGGFAGERDEYSAFTRINSDADLSVQTSNGREIGGFVGQNDNSDAFVLRNVVLTGSVKAIEGLSEVGAVFGQTGAVHLQNMIISIKLIPNGATDDVGYVYGSLHPDDDSDLAISRSHFRNVFFNNEATGAQEQNGMVISGRKLKVLRSGSFLKNNGFDLENVYDHVEGKLPVVKINAPFPDGMNVKTGQSNNDTSISFGLRLSDGSRNFFVNLKNIYARQEATLQVVRAGKVVKVINSQVTNGVGNWFVNSKFKIKTGDVLRVIVDGKKVSTLTVK</sequence>
<dbReference type="AlphaFoldDB" id="A0A871Y7P9"/>
<dbReference type="Gene3D" id="2.160.20.110">
    <property type="match status" value="2"/>
</dbReference>
<proteinExistence type="predicted"/>
<name>A0A871Y7P9_9ACTN</name>
<evidence type="ECO:0000313" key="2">
    <source>
        <dbReference type="EMBL" id="QOV09110.1"/>
    </source>
</evidence>
<accession>A0A871Y7P9</accession>
<feature type="chain" id="PRO_5032750039" evidence="1">
    <location>
        <begin position="29"/>
        <end position="837"/>
    </location>
</feature>